<dbReference type="PANTHER" id="PTHR34653">
    <property type="match status" value="1"/>
</dbReference>
<accession>A0A7K3WGA6</accession>
<comment type="similarity">
    <text evidence="2 4">Belongs to the FliE family.</text>
</comment>
<dbReference type="GO" id="GO:0009425">
    <property type="term" value="C:bacterial-type flagellum basal body"/>
    <property type="evidence" value="ECO:0007669"/>
    <property type="project" value="UniProtKB-SubCell"/>
</dbReference>
<evidence type="ECO:0000256" key="4">
    <source>
        <dbReference type="HAMAP-Rule" id="MF_00724"/>
    </source>
</evidence>
<proteinExistence type="inferred from homology"/>
<comment type="subcellular location">
    <subcellularLocation>
        <location evidence="1 4">Bacterial flagellum basal body</location>
    </subcellularLocation>
</comment>
<comment type="caution">
    <text evidence="6">The sequence shown here is derived from an EMBL/GenBank/DDBJ whole genome shotgun (WGS) entry which is preliminary data.</text>
</comment>
<reference evidence="6 7" key="1">
    <citation type="submission" date="2020-02" db="EMBL/GenBank/DDBJ databases">
        <title>The whole genome sequence of CPCC 205119.</title>
        <authorList>
            <person name="Jiang Z."/>
        </authorList>
    </citation>
    <scope>NUCLEOTIDE SEQUENCE [LARGE SCALE GENOMIC DNA]</scope>
    <source>
        <strain evidence="6 7">CPCC 205119</strain>
    </source>
</reference>
<protein>
    <recommendedName>
        <fullName evidence="4 5">Flagellar hook-basal body complex protein FliE</fullName>
    </recommendedName>
</protein>
<name>A0A7K3WGA6_9ACTN</name>
<dbReference type="NCBIfam" id="TIGR00205">
    <property type="entry name" value="fliE"/>
    <property type="match status" value="1"/>
</dbReference>
<organism evidence="6 7">
    <name type="scientific">Goekera deserti</name>
    <dbReference type="NCBI Taxonomy" id="2497753"/>
    <lineage>
        <taxon>Bacteria</taxon>
        <taxon>Bacillati</taxon>
        <taxon>Actinomycetota</taxon>
        <taxon>Actinomycetes</taxon>
        <taxon>Geodermatophilales</taxon>
        <taxon>Geodermatophilaceae</taxon>
        <taxon>Goekera</taxon>
    </lineage>
</organism>
<dbReference type="GO" id="GO:0071973">
    <property type="term" value="P:bacterial-type flagellum-dependent cell motility"/>
    <property type="evidence" value="ECO:0007669"/>
    <property type="project" value="InterPro"/>
</dbReference>
<evidence type="ECO:0000313" key="6">
    <source>
        <dbReference type="EMBL" id="NEL55541.1"/>
    </source>
</evidence>
<dbReference type="AlphaFoldDB" id="A0A7K3WGA6"/>
<sequence>MTSAISGLTFPAMPAIGAVGGPDATSAAAGTPSTTASGASFADVLTSQVDRLNAVQGKADTLAAQAATGDLQDAHDYQIAATQAQLTTEMVVSLRNKGVEAFNDIMRMQI</sequence>
<keyword evidence="6" id="KW-0966">Cell projection</keyword>
<evidence type="ECO:0000256" key="1">
    <source>
        <dbReference type="ARBA" id="ARBA00004117"/>
    </source>
</evidence>
<dbReference type="PANTHER" id="PTHR34653:SF1">
    <property type="entry name" value="FLAGELLAR HOOK-BASAL BODY COMPLEX PROTEIN FLIE"/>
    <property type="match status" value="1"/>
</dbReference>
<dbReference type="GO" id="GO:0005198">
    <property type="term" value="F:structural molecule activity"/>
    <property type="evidence" value="ECO:0007669"/>
    <property type="project" value="UniProtKB-UniRule"/>
</dbReference>
<keyword evidence="6" id="KW-0969">Cilium</keyword>
<dbReference type="RefSeq" id="WP_152730919.1">
    <property type="nucleotide sequence ID" value="NZ_JAABOZ010000004.1"/>
</dbReference>
<evidence type="ECO:0000256" key="2">
    <source>
        <dbReference type="ARBA" id="ARBA00009272"/>
    </source>
</evidence>
<dbReference type="EMBL" id="JAAGWK010000024">
    <property type="protein sequence ID" value="NEL55541.1"/>
    <property type="molecule type" value="Genomic_DNA"/>
</dbReference>
<keyword evidence="6" id="KW-0282">Flagellum</keyword>
<dbReference type="Pfam" id="PF02049">
    <property type="entry name" value="FliE"/>
    <property type="match status" value="1"/>
</dbReference>
<evidence type="ECO:0000256" key="3">
    <source>
        <dbReference type="ARBA" id="ARBA00023143"/>
    </source>
</evidence>
<dbReference type="PRINTS" id="PR01006">
    <property type="entry name" value="FLGHOOKFLIE"/>
</dbReference>
<keyword evidence="3 4" id="KW-0975">Bacterial flagellum</keyword>
<dbReference type="GO" id="GO:0003774">
    <property type="term" value="F:cytoskeletal motor activity"/>
    <property type="evidence" value="ECO:0007669"/>
    <property type="project" value="InterPro"/>
</dbReference>
<dbReference type="Proteomes" id="UP000470470">
    <property type="component" value="Unassembled WGS sequence"/>
</dbReference>
<dbReference type="InterPro" id="IPR001624">
    <property type="entry name" value="FliE"/>
</dbReference>
<gene>
    <name evidence="4 6" type="primary">fliE</name>
    <name evidence="6" type="ORF">G1H19_16255</name>
</gene>
<evidence type="ECO:0000313" key="7">
    <source>
        <dbReference type="Proteomes" id="UP000470470"/>
    </source>
</evidence>
<dbReference type="HAMAP" id="MF_00724">
    <property type="entry name" value="FliE"/>
    <property type="match status" value="1"/>
</dbReference>
<evidence type="ECO:0000256" key="5">
    <source>
        <dbReference type="NCBIfam" id="TIGR00205"/>
    </source>
</evidence>
<keyword evidence="7" id="KW-1185">Reference proteome</keyword>